<evidence type="ECO:0000313" key="2">
    <source>
        <dbReference type="EMBL" id="GAH41362.1"/>
    </source>
</evidence>
<evidence type="ECO:0000259" key="1">
    <source>
        <dbReference type="Pfam" id="PF01642"/>
    </source>
</evidence>
<dbReference type="PANTHER" id="PTHR48101:SF1">
    <property type="entry name" value="METHYLMALONYL-COA MUTASE, LARGE SUBUNIT"/>
    <property type="match status" value="1"/>
</dbReference>
<name>X1F8S9_9ZZZZ</name>
<dbReference type="SUPFAM" id="SSF51703">
    <property type="entry name" value="Cobalamin (vitamin B12)-dependent enzymes"/>
    <property type="match status" value="1"/>
</dbReference>
<dbReference type="PANTHER" id="PTHR48101">
    <property type="entry name" value="METHYLMALONYL-COA MUTASE, MITOCHONDRIAL-RELATED"/>
    <property type="match status" value="1"/>
</dbReference>
<dbReference type="EMBL" id="BARU01005788">
    <property type="protein sequence ID" value="GAH41362.1"/>
    <property type="molecule type" value="Genomic_DNA"/>
</dbReference>
<reference evidence="2" key="1">
    <citation type="journal article" date="2014" name="Front. Microbiol.">
        <title>High frequency of phylogenetically diverse reductive dehalogenase-homologous genes in deep subseafloor sedimentary metagenomes.</title>
        <authorList>
            <person name="Kawai M."/>
            <person name="Futagami T."/>
            <person name="Toyoda A."/>
            <person name="Takaki Y."/>
            <person name="Nishi S."/>
            <person name="Hori S."/>
            <person name="Arai W."/>
            <person name="Tsubouchi T."/>
            <person name="Morono Y."/>
            <person name="Uchiyama I."/>
            <person name="Ito T."/>
            <person name="Fujiyama A."/>
            <person name="Inagaki F."/>
            <person name="Takami H."/>
        </authorList>
    </citation>
    <scope>NUCLEOTIDE SEQUENCE</scope>
    <source>
        <strain evidence="2">Expedition CK06-06</strain>
    </source>
</reference>
<dbReference type="Gene3D" id="3.20.20.240">
    <property type="entry name" value="Methylmalonyl-CoA mutase"/>
    <property type="match status" value="1"/>
</dbReference>
<gene>
    <name evidence="2" type="ORF">S03H2_11329</name>
</gene>
<dbReference type="AlphaFoldDB" id="X1F8S9"/>
<feature type="domain" description="Methylmalonyl-CoA mutase alpha/beta chain catalytic" evidence="1">
    <location>
        <begin position="36"/>
        <end position="110"/>
    </location>
</feature>
<sequence>MFTDKTLNQARQGMKKWVEEVKKATSDFPEERRFSTISDLDIEPIYTPENIKDLDFATNIGYPGLYPFTRGCQPTGYRGKVWTFRMFSGFGSAEDTNKRWHQLLKEGETG</sequence>
<dbReference type="InterPro" id="IPR016176">
    <property type="entry name" value="Cbl-dep_enz_cat"/>
</dbReference>
<accession>X1F8S9</accession>
<feature type="non-terminal residue" evidence="2">
    <location>
        <position position="110"/>
    </location>
</feature>
<dbReference type="InterPro" id="IPR006099">
    <property type="entry name" value="MeMalonylCoA_mutase_a/b_cat"/>
</dbReference>
<proteinExistence type="predicted"/>
<protein>
    <recommendedName>
        <fullName evidence="1">Methylmalonyl-CoA mutase alpha/beta chain catalytic domain-containing protein</fullName>
    </recommendedName>
</protein>
<dbReference type="Pfam" id="PF01642">
    <property type="entry name" value="MM_CoA_mutase"/>
    <property type="match status" value="1"/>
</dbReference>
<organism evidence="2">
    <name type="scientific">marine sediment metagenome</name>
    <dbReference type="NCBI Taxonomy" id="412755"/>
    <lineage>
        <taxon>unclassified sequences</taxon>
        <taxon>metagenomes</taxon>
        <taxon>ecological metagenomes</taxon>
    </lineage>
</organism>
<dbReference type="GO" id="GO:0031419">
    <property type="term" value="F:cobalamin binding"/>
    <property type="evidence" value="ECO:0007669"/>
    <property type="project" value="InterPro"/>
</dbReference>
<comment type="caution">
    <text evidence="2">The sequence shown here is derived from an EMBL/GenBank/DDBJ whole genome shotgun (WGS) entry which is preliminary data.</text>
</comment>
<dbReference type="GO" id="GO:0016866">
    <property type="term" value="F:intramolecular transferase activity"/>
    <property type="evidence" value="ECO:0007669"/>
    <property type="project" value="InterPro"/>
</dbReference>